<protein>
    <recommendedName>
        <fullName evidence="2">UPF0178 protein EDD62_1522</fullName>
    </recommendedName>
</protein>
<comment type="similarity">
    <text evidence="1 2">Belongs to the UPF0178 family.</text>
</comment>
<dbReference type="EMBL" id="RKRK01000004">
    <property type="protein sequence ID" value="RPF55197.1"/>
    <property type="molecule type" value="Genomic_DNA"/>
</dbReference>
<dbReference type="AlphaFoldDB" id="A0A1Q1G0B2"/>
<dbReference type="PANTHER" id="PTHR35146:SF1">
    <property type="entry name" value="UPF0178 PROTEIN YAII"/>
    <property type="match status" value="1"/>
</dbReference>
<evidence type="ECO:0000313" key="4">
    <source>
        <dbReference type="Proteomes" id="UP000277108"/>
    </source>
</evidence>
<evidence type="ECO:0000256" key="2">
    <source>
        <dbReference type="HAMAP-Rule" id="MF_00489"/>
    </source>
</evidence>
<organism evidence="3 4">
    <name type="scientific">Abyssicoccus albus</name>
    <dbReference type="NCBI Taxonomy" id="1817405"/>
    <lineage>
        <taxon>Bacteria</taxon>
        <taxon>Bacillati</taxon>
        <taxon>Bacillota</taxon>
        <taxon>Bacilli</taxon>
        <taxon>Bacillales</taxon>
        <taxon>Abyssicoccaceae</taxon>
    </lineage>
</organism>
<dbReference type="NCBIfam" id="NF001095">
    <property type="entry name" value="PRK00124.1"/>
    <property type="match status" value="1"/>
</dbReference>
<dbReference type="Pfam" id="PF02639">
    <property type="entry name" value="DUF188"/>
    <property type="match status" value="1"/>
</dbReference>
<proteinExistence type="inferred from homology"/>
<dbReference type="PANTHER" id="PTHR35146">
    <property type="entry name" value="UPF0178 PROTEIN YAII"/>
    <property type="match status" value="1"/>
</dbReference>
<evidence type="ECO:0000256" key="1">
    <source>
        <dbReference type="ARBA" id="ARBA00008522"/>
    </source>
</evidence>
<evidence type="ECO:0000313" key="3">
    <source>
        <dbReference type="EMBL" id="RPF55197.1"/>
    </source>
</evidence>
<dbReference type="InterPro" id="IPR003791">
    <property type="entry name" value="UPF0178"/>
</dbReference>
<sequence length="151" mass="17541">MNIIVDGDACPVISEVIDCAQYRNCVVTIVRSYHHYTTSEYPSFVTMKYVDDGPDAVDFEIVKNSLMHDIVITQDYGLASLLLNKNVIVVHHTGLIIDHDNIDRLLIQRYESAKIRRQHQKSRIKGPKKLTTQDKNMFKKKLLQIIERYEH</sequence>
<reference evidence="3 4" key="1">
    <citation type="submission" date="2018-11" db="EMBL/GenBank/DDBJ databases">
        <title>Genomic Encyclopedia of Type Strains, Phase IV (KMG-IV): sequencing the most valuable type-strain genomes for metagenomic binning, comparative biology and taxonomic classification.</title>
        <authorList>
            <person name="Goeker M."/>
        </authorList>
    </citation>
    <scope>NUCLEOTIDE SEQUENCE [LARGE SCALE GENOMIC DNA]</scope>
    <source>
        <strain evidence="3 4">DSM 29158</strain>
    </source>
</reference>
<comment type="caution">
    <text evidence="3">The sequence shown here is derived from an EMBL/GenBank/DDBJ whole genome shotgun (WGS) entry which is preliminary data.</text>
</comment>
<accession>A0A1Q1G0B2</accession>
<gene>
    <name evidence="3" type="ORF">EDD62_1522</name>
</gene>
<name>A0A1Q1G0B2_9BACL</name>
<dbReference type="OrthoDB" id="9798918at2"/>
<dbReference type="RefSeq" id="WP_077139868.1">
    <property type="nucleotide sequence ID" value="NZ_CBCSGK010000007.1"/>
</dbReference>
<dbReference type="STRING" id="1849491.BVH56_01935"/>
<accession>A0A3N5BCP6</accession>
<dbReference type="HAMAP" id="MF_00489">
    <property type="entry name" value="UPF0178"/>
    <property type="match status" value="1"/>
</dbReference>
<keyword evidence="4" id="KW-1185">Reference proteome</keyword>
<dbReference type="Proteomes" id="UP000277108">
    <property type="component" value="Unassembled WGS sequence"/>
</dbReference>